<dbReference type="InterPro" id="IPR046348">
    <property type="entry name" value="SIS_dom_sf"/>
</dbReference>
<dbReference type="GO" id="GO:0097367">
    <property type="term" value="F:carbohydrate derivative binding"/>
    <property type="evidence" value="ECO:0007669"/>
    <property type="project" value="InterPro"/>
</dbReference>
<evidence type="ECO:0000256" key="3">
    <source>
        <dbReference type="ARBA" id="ARBA00023235"/>
    </source>
</evidence>
<dbReference type="InterPro" id="IPR035482">
    <property type="entry name" value="SIS_PGI_2"/>
</dbReference>
<dbReference type="SUPFAM" id="SSF53697">
    <property type="entry name" value="SIS domain"/>
    <property type="match status" value="1"/>
</dbReference>
<dbReference type="GO" id="GO:0051156">
    <property type="term" value="P:glucose 6-phosphate metabolic process"/>
    <property type="evidence" value="ECO:0007669"/>
    <property type="project" value="TreeGrafter"/>
</dbReference>
<dbReference type="eggNOG" id="COG0166">
    <property type="taxonomic scope" value="Bacteria"/>
</dbReference>
<dbReference type="GO" id="GO:0006096">
    <property type="term" value="P:glycolytic process"/>
    <property type="evidence" value="ECO:0007669"/>
    <property type="project" value="UniProtKB-UniPathway"/>
</dbReference>
<dbReference type="GO" id="GO:0048029">
    <property type="term" value="F:monosaccharide binding"/>
    <property type="evidence" value="ECO:0007669"/>
    <property type="project" value="TreeGrafter"/>
</dbReference>
<dbReference type="InterPro" id="IPR001672">
    <property type="entry name" value="G6P_Isomerase"/>
</dbReference>
<dbReference type="AlphaFoldDB" id="U2WU18"/>
<dbReference type="RefSeq" id="WP_021776998.1">
    <property type="nucleotide sequence ID" value="NZ_AWXE01000003.1"/>
</dbReference>
<evidence type="ECO:0000256" key="4">
    <source>
        <dbReference type="RuleBase" id="RU000612"/>
    </source>
</evidence>
<dbReference type="GO" id="GO:0006094">
    <property type="term" value="P:gluconeogenesis"/>
    <property type="evidence" value="ECO:0007669"/>
    <property type="project" value="UniProtKB-KW"/>
</dbReference>
<dbReference type="GO" id="GO:0005829">
    <property type="term" value="C:cytosol"/>
    <property type="evidence" value="ECO:0007669"/>
    <property type="project" value="TreeGrafter"/>
</dbReference>
<dbReference type="GO" id="GO:0004347">
    <property type="term" value="F:glucose-6-phosphate isomerase activity"/>
    <property type="evidence" value="ECO:0007669"/>
    <property type="project" value="UniProtKB-EC"/>
</dbReference>
<comment type="caution">
    <text evidence="5">The sequence shown here is derived from an EMBL/GenBank/DDBJ whole genome shotgun (WGS) entry which is preliminary data.</text>
</comment>
<keyword evidence="6" id="KW-1185">Reference proteome</keyword>
<keyword evidence="2 4" id="KW-0324">Glycolysis</keyword>
<dbReference type="EMBL" id="AWXE01000003">
    <property type="protein sequence ID" value="ERL47045.1"/>
    <property type="molecule type" value="Genomic_DNA"/>
</dbReference>
<dbReference type="OrthoDB" id="140919at2"/>
<protein>
    <recommendedName>
        <fullName evidence="4">Glucose-6-phosphate isomerase</fullName>
        <ecNumber evidence="4">5.3.1.9</ecNumber>
    </recommendedName>
</protein>
<dbReference type="PRINTS" id="PR00662">
    <property type="entry name" value="G6PISOMERASE"/>
</dbReference>
<dbReference type="PATRIC" id="fig|1397666.3.peg.894"/>
<organism evidence="5 6">
    <name type="scientific">Candidatus Micropelagius thuwalensis</name>
    <dbReference type="NCBI Taxonomy" id="1397666"/>
    <lineage>
        <taxon>Bacteria</taxon>
        <taxon>Pseudomonadati</taxon>
        <taxon>Pseudomonadota</taxon>
        <taxon>Alphaproteobacteria</taxon>
        <taxon>PS1 clade</taxon>
        <taxon>Candidatus Micropelagius</taxon>
    </lineage>
</organism>
<dbReference type="PROSITE" id="PS51463">
    <property type="entry name" value="P_GLUCOSE_ISOMERASE_3"/>
    <property type="match status" value="1"/>
</dbReference>
<accession>U2WU18</accession>
<dbReference type="Proteomes" id="UP000016762">
    <property type="component" value="Unassembled WGS sequence"/>
</dbReference>
<name>U2WU18_9PROT</name>
<evidence type="ECO:0000313" key="5">
    <source>
        <dbReference type="EMBL" id="ERL47045.1"/>
    </source>
</evidence>
<sequence length="431" mass="46146">MDIKSNYIRFDCTDAVTTDIESEFDALLSKADSIRQAFSEHPLPLFTQLDDKDDLSAMQALGESVQDSAKRIIVLGTGGSSLGAQVLVQINGWGTPASGMVRASGPEMIFADNLDGQTFDLLLDETQLENTKFIVVSKSGGTAETMMQLSCALTALNKVGLDATTHVSGIAGSGSNTLRDVAERAGFPLLQHADGIGGRFAVLTNVGLLPALLMGVDPVSVRTGASEALACFMEAPITEIPSAIGAAMQIAHARKNRNISVLMPYTDRLERLGFWYRQLWAESLGKDGQGTCPVNALGPVDQHSQVQLYLGGPDDKIYNLITAKNQHPGPKALANACDIPELSWLQGRSIGELVAAEATATYTALKENARPVRHIEMEDVTGHSVGYILMHFMLETIIAAGLMEIDAFGQPAVEQGKIIAKKLMSESSDKR</sequence>
<comment type="catalytic activity">
    <reaction evidence="4">
        <text>alpha-D-glucose 6-phosphate = beta-D-fructose 6-phosphate</text>
        <dbReference type="Rhea" id="RHEA:11816"/>
        <dbReference type="ChEBI" id="CHEBI:57634"/>
        <dbReference type="ChEBI" id="CHEBI:58225"/>
        <dbReference type="EC" id="5.3.1.9"/>
    </reaction>
</comment>
<comment type="similarity">
    <text evidence="4">Belongs to the GPI family.</text>
</comment>
<dbReference type="UniPathway" id="UPA00109">
    <property type="reaction ID" value="UER00181"/>
</dbReference>
<dbReference type="Pfam" id="PF00342">
    <property type="entry name" value="PGI"/>
    <property type="match status" value="1"/>
</dbReference>
<dbReference type="GO" id="GO:0016491">
    <property type="term" value="F:oxidoreductase activity"/>
    <property type="evidence" value="ECO:0007669"/>
    <property type="project" value="UniProtKB-KW"/>
</dbReference>
<keyword evidence="1 4" id="KW-0312">Gluconeogenesis</keyword>
<dbReference type="PANTHER" id="PTHR11469:SF1">
    <property type="entry name" value="GLUCOSE-6-PHOSPHATE ISOMERASE"/>
    <property type="match status" value="1"/>
</dbReference>
<evidence type="ECO:0000256" key="2">
    <source>
        <dbReference type="ARBA" id="ARBA00023152"/>
    </source>
</evidence>
<dbReference type="CDD" id="cd05016">
    <property type="entry name" value="SIS_PGI_2"/>
    <property type="match status" value="1"/>
</dbReference>
<dbReference type="EC" id="5.3.1.9" evidence="4"/>
<dbReference type="PANTHER" id="PTHR11469">
    <property type="entry name" value="GLUCOSE-6-PHOSPHATE ISOMERASE"/>
    <property type="match status" value="1"/>
</dbReference>
<keyword evidence="3 4" id="KW-0413">Isomerase</keyword>
<keyword evidence="5" id="KW-0560">Oxidoreductase</keyword>
<reference evidence="5 6" key="1">
    <citation type="journal article" date="2014" name="FEMS Microbiol. Ecol.">
        <title>Genomic differentiation among two strains of the PS1 clade isolated from geographically separated marine habitats.</title>
        <authorList>
            <person name="Jimenez-Infante F."/>
            <person name="Ngugi D.K."/>
            <person name="Alam I."/>
            <person name="Rashid M."/>
            <person name="Baalawi W."/>
            <person name="Kamau A.A."/>
            <person name="Bajic V.B."/>
            <person name="Stingl U."/>
        </authorList>
    </citation>
    <scope>NUCLEOTIDE SEQUENCE [LARGE SCALE GENOMIC DNA]</scope>
    <source>
        <strain evidence="5 6">RS24</strain>
    </source>
</reference>
<proteinExistence type="inferred from homology"/>
<gene>
    <name evidence="5" type="ORF">RS24_00986</name>
</gene>
<evidence type="ECO:0000256" key="1">
    <source>
        <dbReference type="ARBA" id="ARBA00022432"/>
    </source>
</evidence>
<comment type="pathway">
    <text evidence="4">Carbohydrate degradation; glycolysis; D-glyceraldehyde 3-phosphate and glycerone phosphate from D-glucose: step 2/4.</text>
</comment>
<dbReference type="STRING" id="1397666.RS24_00986"/>
<dbReference type="Gene3D" id="3.40.50.10490">
    <property type="entry name" value="Glucose-6-phosphate isomerase like protein, domain 1"/>
    <property type="match status" value="2"/>
</dbReference>
<evidence type="ECO:0000313" key="6">
    <source>
        <dbReference type="Proteomes" id="UP000016762"/>
    </source>
</evidence>